<accession>A0A1X7SIB0</accession>
<reference evidence="1" key="1">
    <citation type="submission" date="2017-05" db="UniProtKB">
        <authorList>
            <consortium name="EnsemblMetazoa"/>
        </authorList>
    </citation>
    <scope>IDENTIFICATION</scope>
</reference>
<dbReference type="AlphaFoldDB" id="A0A1X7SIB0"/>
<proteinExistence type="predicted"/>
<organism evidence="1">
    <name type="scientific">Amphimedon queenslandica</name>
    <name type="common">Sponge</name>
    <dbReference type="NCBI Taxonomy" id="400682"/>
    <lineage>
        <taxon>Eukaryota</taxon>
        <taxon>Metazoa</taxon>
        <taxon>Porifera</taxon>
        <taxon>Demospongiae</taxon>
        <taxon>Heteroscleromorpha</taxon>
        <taxon>Haplosclerida</taxon>
        <taxon>Niphatidae</taxon>
        <taxon>Amphimedon</taxon>
    </lineage>
</organism>
<dbReference type="InParanoid" id="A0A1X7SIB0"/>
<sequence>PSDSAPAAKKRRECGTYTAYRRKDSASIGKYALESGNEKARLHFLSTFPNLRESTIRNFTKAYESQLSVERKKVNPKPVTELTTKPKGRPPVPLDLDEKLTIFLRAI</sequence>
<name>A0A1X7SIB0_AMPQE</name>
<evidence type="ECO:0008006" key="2">
    <source>
        <dbReference type="Google" id="ProtNLM"/>
    </source>
</evidence>
<dbReference type="EnsemblMetazoa" id="Aqu2.1.01803_001">
    <property type="protein sequence ID" value="Aqu2.1.01803_001"/>
    <property type="gene ID" value="Aqu2.1.01803"/>
</dbReference>
<evidence type="ECO:0000313" key="1">
    <source>
        <dbReference type="EnsemblMetazoa" id="Aqu2.1.01803_001"/>
    </source>
</evidence>
<protein>
    <recommendedName>
        <fullName evidence="2">DUF4817 domain-containing protein</fullName>
    </recommendedName>
</protein>